<dbReference type="InterPro" id="IPR003877">
    <property type="entry name" value="SPRY_dom"/>
</dbReference>
<gene>
    <name evidence="2" type="ORF">AKAME5_001616200</name>
</gene>
<sequence length="124" mass="14212">MQVEVGGKTDWDLGVARQSINRKGKIEVTPMNGYWFLSLRDKNKYAFRTEPSTDVHLNLRPHKIGVFVDFEKGQVSFYNVDAKIHIYTFSDTFIECIYPFFSPCTNKSGKNDGPLIITPVNMTE</sequence>
<dbReference type="InterPro" id="IPR003879">
    <property type="entry name" value="Butyrophylin_SPRY"/>
</dbReference>
<dbReference type="Pfam" id="PF00622">
    <property type="entry name" value="SPRY"/>
    <property type="match status" value="1"/>
</dbReference>
<accession>A0AAD3N3Z9</accession>
<evidence type="ECO:0000313" key="3">
    <source>
        <dbReference type="Proteomes" id="UP001279410"/>
    </source>
</evidence>
<proteinExistence type="predicted"/>
<dbReference type="PANTHER" id="PTHR24103">
    <property type="entry name" value="E3 UBIQUITIN-PROTEIN LIGASE TRIM"/>
    <property type="match status" value="1"/>
</dbReference>
<name>A0AAD3N3Z9_LATJO</name>
<dbReference type="InterPro" id="IPR013320">
    <property type="entry name" value="ConA-like_dom_sf"/>
</dbReference>
<dbReference type="InterPro" id="IPR043136">
    <property type="entry name" value="B30.2/SPRY_sf"/>
</dbReference>
<dbReference type="InterPro" id="IPR001870">
    <property type="entry name" value="B30.2/SPRY"/>
</dbReference>
<dbReference type="PROSITE" id="PS50188">
    <property type="entry name" value="B302_SPRY"/>
    <property type="match status" value="1"/>
</dbReference>
<protein>
    <submittedName>
        <fullName evidence="2">E3 ubiquitin-protein ligase TRIM39-like protein</fullName>
    </submittedName>
</protein>
<comment type="caution">
    <text evidence="2">The sequence shown here is derived from an EMBL/GenBank/DDBJ whole genome shotgun (WGS) entry which is preliminary data.</text>
</comment>
<dbReference type="SMART" id="SM00449">
    <property type="entry name" value="SPRY"/>
    <property type="match status" value="1"/>
</dbReference>
<dbReference type="Proteomes" id="UP001279410">
    <property type="component" value="Unassembled WGS sequence"/>
</dbReference>
<keyword evidence="3" id="KW-1185">Reference proteome</keyword>
<dbReference type="Gene3D" id="2.60.120.920">
    <property type="match status" value="1"/>
</dbReference>
<dbReference type="InterPro" id="IPR050143">
    <property type="entry name" value="TRIM/RBCC"/>
</dbReference>
<organism evidence="2 3">
    <name type="scientific">Lates japonicus</name>
    <name type="common">Japanese lates</name>
    <dbReference type="NCBI Taxonomy" id="270547"/>
    <lineage>
        <taxon>Eukaryota</taxon>
        <taxon>Metazoa</taxon>
        <taxon>Chordata</taxon>
        <taxon>Craniata</taxon>
        <taxon>Vertebrata</taxon>
        <taxon>Euteleostomi</taxon>
        <taxon>Actinopterygii</taxon>
        <taxon>Neopterygii</taxon>
        <taxon>Teleostei</taxon>
        <taxon>Neoteleostei</taxon>
        <taxon>Acanthomorphata</taxon>
        <taxon>Carangaria</taxon>
        <taxon>Carangaria incertae sedis</taxon>
        <taxon>Centropomidae</taxon>
        <taxon>Lates</taxon>
    </lineage>
</organism>
<dbReference type="EMBL" id="BRZM01000070">
    <property type="protein sequence ID" value="GLD64625.1"/>
    <property type="molecule type" value="Genomic_DNA"/>
</dbReference>
<dbReference type="SUPFAM" id="SSF49899">
    <property type="entry name" value="Concanavalin A-like lectins/glucanases"/>
    <property type="match status" value="1"/>
</dbReference>
<evidence type="ECO:0000313" key="2">
    <source>
        <dbReference type="EMBL" id="GLD64625.1"/>
    </source>
</evidence>
<dbReference type="CDD" id="cd13733">
    <property type="entry name" value="SPRY_PRY_C-I_1"/>
    <property type="match status" value="1"/>
</dbReference>
<dbReference type="AlphaFoldDB" id="A0AAD3N3Z9"/>
<reference evidence="2" key="1">
    <citation type="submission" date="2022-08" db="EMBL/GenBank/DDBJ databases">
        <title>Genome sequencing of akame (Lates japonicus).</title>
        <authorList>
            <person name="Hashiguchi Y."/>
            <person name="Takahashi H."/>
        </authorList>
    </citation>
    <scope>NUCLEOTIDE SEQUENCE</scope>
    <source>
        <strain evidence="2">Kochi</strain>
    </source>
</reference>
<dbReference type="PRINTS" id="PR01407">
    <property type="entry name" value="BUTYPHLNCDUF"/>
</dbReference>
<feature type="domain" description="B30.2/SPRY" evidence="1">
    <location>
        <begin position="1"/>
        <end position="120"/>
    </location>
</feature>
<evidence type="ECO:0000259" key="1">
    <source>
        <dbReference type="PROSITE" id="PS50188"/>
    </source>
</evidence>